<reference evidence="1 2" key="1">
    <citation type="journal article" date="2019" name="Nat. Ecol. Evol.">
        <title>Megaphylogeny resolves global patterns of mushroom evolution.</title>
        <authorList>
            <person name="Varga T."/>
            <person name="Krizsan K."/>
            <person name="Foldi C."/>
            <person name="Dima B."/>
            <person name="Sanchez-Garcia M."/>
            <person name="Sanchez-Ramirez S."/>
            <person name="Szollosi G.J."/>
            <person name="Szarkandi J.G."/>
            <person name="Papp V."/>
            <person name="Albert L."/>
            <person name="Andreopoulos W."/>
            <person name="Angelini C."/>
            <person name="Antonin V."/>
            <person name="Barry K.W."/>
            <person name="Bougher N.L."/>
            <person name="Buchanan P."/>
            <person name="Buyck B."/>
            <person name="Bense V."/>
            <person name="Catcheside P."/>
            <person name="Chovatia M."/>
            <person name="Cooper J."/>
            <person name="Damon W."/>
            <person name="Desjardin D."/>
            <person name="Finy P."/>
            <person name="Geml J."/>
            <person name="Haridas S."/>
            <person name="Hughes K."/>
            <person name="Justo A."/>
            <person name="Karasinski D."/>
            <person name="Kautmanova I."/>
            <person name="Kiss B."/>
            <person name="Kocsube S."/>
            <person name="Kotiranta H."/>
            <person name="LaButti K.M."/>
            <person name="Lechner B.E."/>
            <person name="Liimatainen K."/>
            <person name="Lipzen A."/>
            <person name="Lukacs Z."/>
            <person name="Mihaltcheva S."/>
            <person name="Morgado L.N."/>
            <person name="Niskanen T."/>
            <person name="Noordeloos M.E."/>
            <person name="Ohm R.A."/>
            <person name="Ortiz-Santana B."/>
            <person name="Ovrebo C."/>
            <person name="Racz N."/>
            <person name="Riley R."/>
            <person name="Savchenko A."/>
            <person name="Shiryaev A."/>
            <person name="Soop K."/>
            <person name="Spirin V."/>
            <person name="Szebenyi C."/>
            <person name="Tomsovsky M."/>
            <person name="Tulloss R.E."/>
            <person name="Uehling J."/>
            <person name="Grigoriev I.V."/>
            <person name="Vagvolgyi C."/>
            <person name="Papp T."/>
            <person name="Martin F.M."/>
            <person name="Miettinen O."/>
            <person name="Hibbett D.S."/>
            <person name="Nagy L.G."/>
        </authorList>
    </citation>
    <scope>NUCLEOTIDE SEQUENCE [LARGE SCALE GENOMIC DNA]</scope>
    <source>
        <strain evidence="1 2">NL-1719</strain>
    </source>
</reference>
<dbReference type="EMBL" id="ML208260">
    <property type="protein sequence ID" value="TFK76481.1"/>
    <property type="molecule type" value="Genomic_DNA"/>
</dbReference>
<evidence type="ECO:0000313" key="2">
    <source>
        <dbReference type="Proteomes" id="UP000308600"/>
    </source>
</evidence>
<protein>
    <submittedName>
        <fullName evidence="1">Uncharacterized protein</fullName>
    </submittedName>
</protein>
<accession>A0ACD3BEY5</accession>
<gene>
    <name evidence="1" type="ORF">BDN72DRAFT_852793</name>
</gene>
<evidence type="ECO:0000313" key="1">
    <source>
        <dbReference type="EMBL" id="TFK76481.1"/>
    </source>
</evidence>
<sequence length="487" mass="53102">MSPSPTPSSRLPPNTLTPQRKHRKLLKDGSGCEVWPEAIERVFVQGLREYWKSPMATYSQSRGRSRWRNQFLVDYLQKAGIIRSKKQVASHIQVLRNMWKGEAEFALVAGGDELVEAGLPLPLGIKQEDQFEQDVLFADYDDNDSPSPNSNSPGYPSPDVLSSEFTPSPQQQIYPLEPSHPPNAHQGTFVPDTHSNGYAFPASPSNPGDFAGAAHGPNSLRQSPLRDPHFSATSSTTTSTPHSTTAIAPSSSHSRLLSQNSASYTGFYSPKATSLSLYAHGMTPFTVRLDVITMAQLSSQSSPLVLGIRLTIPPTSDYRNPNLSGFMGSLQLSGLWTTSGKCTTKVYSNRVCISEECEALNVSTVDVGVVTAALPESALSRCRWFDADATTTIMQEVMADGELLICIQYELNRQTSNGLPSAQLVGHQEYRSEVSPKVQQHGRPDATYVAYPQFPQAQACARRGTQLPYALGSASALRHTTSTSMSF</sequence>
<keyword evidence="2" id="KW-1185">Reference proteome</keyword>
<organism evidence="1 2">
    <name type="scientific">Pluteus cervinus</name>
    <dbReference type="NCBI Taxonomy" id="181527"/>
    <lineage>
        <taxon>Eukaryota</taxon>
        <taxon>Fungi</taxon>
        <taxon>Dikarya</taxon>
        <taxon>Basidiomycota</taxon>
        <taxon>Agaricomycotina</taxon>
        <taxon>Agaricomycetes</taxon>
        <taxon>Agaricomycetidae</taxon>
        <taxon>Agaricales</taxon>
        <taxon>Pluteineae</taxon>
        <taxon>Pluteaceae</taxon>
        <taxon>Pluteus</taxon>
    </lineage>
</organism>
<name>A0ACD3BEY5_9AGAR</name>
<proteinExistence type="predicted"/>
<dbReference type="Proteomes" id="UP000308600">
    <property type="component" value="Unassembled WGS sequence"/>
</dbReference>